<evidence type="ECO:0000256" key="2">
    <source>
        <dbReference type="ARBA" id="ARBA00012113"/>
    </source>
</evidence>
<evidence type="ECO:0000256" key="4">
    <source>
        <dbReference type="ARBA" id="ARBA00022643"/>
    </source>
</evidence>
<dbReference type="STRING" id="46680.GCA_000807755_00333"/>
<name>A0A246F9R2_PSENT</name>
<evidence type="ECO:0000256" key="7">
    <source>
        <dbReference type="ARBA" id="ARBA00050463"/>
    </source>
</evidence>
<dbReference type="NCBIfam" id="NF001939">
    <property type="entry name" value="PRK00719.1"/>
    <property type="match status" value="1"/>
</dbReference>
<dbReference type="EMBL" id="NJBA01000003">
    <property type="protein sequence ID" value="OWP51043.1"/>
    <property type="molecule type" value="Genomic_DNA"/>
</dbReference>
<dbReference type="eggNOG" id="COG2141">
    <property type="taxonomic scope" value="Bacteria"/>
</dbReference>
<dbReference type="InterPro" id="IPR036661">
    <property type="entry name" value="Luciferase-like_sf"/>
</dbReference>
<keyword evidence="5 8" id="KW-0560">Oxidoreductase</keyword>
<dbReference type="EC" id="1.14.14.5" evidence="2 8"/>
<evidence type="ECO:0000259" key="9">
    <source>
        <dbReference type="Pfam" id="PF00296"/>
    </source>
</evidence>
<reference evidence="10 11" key="1">
    <citation type="submission" date="2017-06" db="EMBL/GenBank/DDBJ databases">
        <title>Draft genome of Pseudomonas nitroreducens DF05.</title>
        <authorList>
            <person name="Iyer R."/>
        </authorList>
    </citation>
    <scope>NUCLEOTIDE SEQUENCE [LARGE SCALE GENOMIC DNA]</scope>
    <source>
        <strain evidence="10 11">DF05</strain>
    </source>
</reference>
<dbReference type="PANTHER" id="PTHR42847:SF4">
    <property type="entry name" value="ALKANESULFONATE MONOOXYGENASE-RELATED"/>
    <property type="match status" value="1"/>
</dbReference>
<dbReference type="InterPro" id="IPR050172">
    <property type="entry name" value="SsuD_RutA_monooxygenase"/>
</dbReference>
<protein>
    <recommendedName>
        <fullName evidence="2 8">Alkanesulfonate monooxygenase</fullName>
        <ecNumber evidence="2 8">1.14.14.5</ecNumber>
    </recommendedName>
    <alternativeName>
        <fullName evidence="8">FMNH2-dependent aliphatic sulfonate monooxygenase</fullName>
    </alternativeName>
</protein>
<dbReference type="FunFam" id="3.20.20.30:FF:000001">
    <property type="entry name" value="Alkanesulfonate monooxygenase"/>
    <property type="match status" value="1"/>
</dbReference>
<evidence type="ECO:0000313" key="10">
    <source>
        <dbReference type="EMBL" id="OWP51043.1"/>
    </source>
</evidence>
<dbReference type="SUPFAM" id="SSF51679">
    <property type="entry name" value="Bacterial luciferase-like"/>
    <property type="match status" value="1"/>
</dbReference>
<keyword evidence="4 8" id="KW-0288">FMN</keyword>
<dbReference type="CDD" id="cd01094">
    <property type="entry name" value="Alkanesulfonate_monoxygenase"/>
    <property type="match status" value="1"/>
</dbReference>
<comment type="function">
    <text evidence="8">Catalyzes the desulfonation of aliphatic sulfonates.</text>
</comment>
<evidence type="ECO:0000256" key="3">
    <source>
        <dbReference type="ARBA" id="ARBA00022630"/>
    </source>
</evidence>
<evidence type="ECO:0000256" key="8">
    <source>
        <dbReference type="HAMAP-Rule" id="MF_01229"/>
    </source>
</evidence>
<dbReference type="AlphaFoldDB" id="A0A246F9R2"/>
<accession>A0A246F9R2</accession>
<dbReference type="InterPro" id="IPR019911">
    <property type="entry name" value="Alkanesulphonate_mOase_FMN-dep"/>
</dbReference>
<dbReference type="HAMAP" id="MF_01229">
    <property type="entry name" value="Alkanesulf_monooxygen"/>
    <property type="match status" value="1"/>
</dbReference>
<evidence type="ECO:0000256" key="6">
    <source>
        <dbReference type="ARBA" id="ARBA00023033"/>
    </source>
</evidence>
<organism evidence="10 11">
    <name type="scientific">Pseudomonas nitroreducens</name>
    <dbReference type="NCBI Taxonomy" id="46680"/>
    <lineage>
        <taxon>Bacteria</taxon>
        <taxon>Pseudomonadati</taxon>
        <taxon>Pseudomonadota</taxon>
        <taxon>Gammaproteobacteria</taxon>
        <taxon>Pseudomonadales</taxon>
        <taxon>Pseudomonadaceae</taxon>
        <taxon>Pseudomonas</taxon>
    </lineage>
</organism>
<dbReference type="InterPro" id="IPR011251">
    <property type="entry name" value="Luciferase-like_dom"/>
</dbReference>
<dbReference type="RefSeq" id="WP_088417232.1">
    <property type="nucleotide sequence ID" value="NZ_NJBA01000003.1"/>
</dbReference>
<dbReference type="PANTHER" id="PTHR42847">
    <property type="entry name" value="ALKANESULFONATE MONOOXYGENASE"/>
    <property type="match status" value="1"/>
</dbReference>
<gene>
    <name evidence="8 10" type="primary">ssuD</name>
    <name evidence="10" type="ORF">CEG18_09225</name>
</gene>
<dbReference type="Proteomes" id="UP000198145">
    <property type="component" value="Unassembled WGS sequence"/>
</dbReference>
<sequence>MNVFWFLPTHGDGHFLGTSEGARPVSLPYLKQIAQAADSLGYYGVLIPTGRSCEDSWVVASALAPLTERLRYLVAIRPGIISPTVSARMAATLDRLSGGRLLINVVTGGDPDENRGDGIHLSHAERYEVTDEFLRIWRRVLQGESVDFKGKHLQVENAKALYPPIQKPYPPLYFGGSSAEAHDLAAEQVDVYLTWGEPPQAVAQKLADVREKAARQGRTVKFGIRLHVIVRQTAEEAWQAADKLIANISDETIANAQKSFARFDSEGQRRMAALHGGRRDQLEIYPNLWAGVGLVRGGAGTALVGDPQQVAERIKEYADLGIDSFIFSGYPHLEEAYRFAELVFPLLPEPYASLAGRGVTNLTGPFGEMIANDVLPGRKAG</sequence>
<evidence type="ECO:0000256" key="1">
    <source>
        <dbReference type="ARBA" id="ARBA00007044"/>
    </source>
</evidence>
<comment type="caution">
    <text evidence="10">The sequence shown here is derived from an EMBL/GenBank/DDBJ whole genome shotgun (WGS) entry which is preliminary data.</text>
</comment>
<proteinExistence type="inferred from homology"/>
<evidence type="ECO:0000313" key="11">
    <source>
        <dbReference type="Proteomes" id="UP000198145"/>
    </source>
</evidence>
<dbReference type="NCBIfam" id="TIGR03565">
    <property type="entry name" value="alk_sulf_monoox"/>
    <property type="match status" value="1"/>
</dbReference>
<comment type="catalytic activity">
    <reaction evidence="7 8">
        <text>an alkanesulfonate + FMNH2 + O2 = an aldehyde + FMN + sulfite + H2O + 2 H(+)</text>
        <dbReference type="Rhea" id="RHEA:23064"/>
        <dbReference type="ChEBI" id="CHEBI:15377"/>
        <dbReference type="ChEBI" id="CHEBI:15378"/>
        <dbReference type="ChEBI" id="CHEBI:15379"/>
        <dbReference type="ChEBI" id="CHEBI:17359"/>
        <dbReference type="ChEBI" id="CHEBI:17478"/>
        <dbReference type="ChEBI" id="CHEBI:57618"/>
        <dbReference type="ChEBI" id="CHEBI:58210"/>
        <dbReference type="ChEBI" id="CHEBI:134249"/>
        <dbReference type="EC" id="1.14.14.5"/>
    </reaction>
</comment>
<dbReference type="Pfam" id="PF00296">
    <property type="entry name" value="Bac_luciferase"/>
    <property type="match status" value="1"/>
</dbReference>
<evidence type="ECO:0000256" key="5">
    <source>
        <dbReference type="ARBA" id="ARBA00023002"/>
    </source>
</evidence>
<keyword evidence="3 8" id="KW-0285">Flavoprotein</keyword>
<comment type="similarity">
    <text evidence="1 8">Belongs to the SsuD family.</text>
</comment>
<dbReference type="GO" id="GO:0008726">
    <property type="term" value="F:alkanesulfonate monooxygenase activity"/>
    <property type="evidence" value="ECO:0007669"/>
    <property type="project" value="UniProtKB-UniRule"/>
</dbReference>
<dbReference type="Gene3D" id="3.20.20.30">
    <property type="entry name" value="Luciferase-like domain"/>
    <property type="match status" value="1"/>
</dbReference>
<dbReference type="GO" id="GO:0046306">
    <property type="term" value="P:alkanesulfonate catabolic process"/>
    <property type="evidence" value="ECO:0007669"/>
    <property type="project" value="TreeGrafter"/>
</dbReference>
<keyword evidence="6 8" id="KW-0503">Monooxygenase</keyword>
<feature type="domain" description="Luciferase-like" evidence="9">
    <location>
        <begin position="1"/>
        <end position="323"/>
    </location>
</feature>